<dbReference type="InParanoid" id="G0MHM4"/>
<dbReference type="HOGENOM" id="CLU_2335535_0_0_1"/>
<dbReference type="Proteomes" id="UP000008068">
    <property type="component" value="Unassembled WGS sequence"/>
</dbReference>
<dbReference type="OMA" id="HIMNAEN"/>
<evidence type="ECO:0000313" key="1">
    <source>
        <dbReference type="EMBL" id="EGT59374.1"/>
    </source>
</evidence>
<proteinExistence type="predicted"/>
<accession>G0MHM4</accession>
<organism evidence="2">
    <name type="scientific">Caenorhabditis brenneri</name>
    <name type="common">Nematode worm</name>
    <dbReference type="NCBI Taxonomy" id="135651"/>
    <lineage>
        <taxon>Eukaryota</taxon>
        <taxon>Metazoa</taxon>
        <taxon>Ecdysozoa</taxon>
        <taxon>Nematoda</taxon>
        <taxon>Chromadorea</taxon>
        <taxon>Rhabditida</taxon>
        <taxon>Rhabditina</taxon>
        <taxon>Rhabditomorpha</taxon>
        <taxon>Rhabditoidea</taxon>
        <taxon>Rhabditidae</taxon>
        <taxon>Peloderinae</taxon>
        <taxon>Caenorhabditis</taxon>
    </lineage>
</organism>
<gene>
    <name evidence="1" type="ORF">CAEBREN_07800</name>
</gene>
<evidence type="ECO:0000313" key="2">
    <source>
        <dbReference type="Proteomes" id="UP000008068"/>
    </source>
</evidence>
<name>G0MHM4_CAEBE</name>
<dbReference type="EMBL" id="GL379795">
    <property type="protein sequence ID" value="EGT59374.1"/>
    <property type="molecule type" value="Genomic_DNA"/>
</dbReference>
<keyword evidence="2" id="KW-1185">Reference proteome</keyword>
<sequence length="111" mass="12951">MKVFQKKQHLDMKVIKVAPMEEVVDLRRKIYIMNAETFLKTRNEHAILVGQVLDKITDNASAEMKEKIASIRRKGAYYSARGEQNFVRYNKNIVELNNALRQILVTLQTEN</sequence>
<protein>
    <submittedName>
        <fullName evidence="1">Uncharacterized protein</fullName>
    </submittedName>
</protein>
<dbReference type="eggNOG" id="ENOG502T3DZ">
    <property type="taxonomic scope" value="Eukaryota"/>
</dbReference>
<dbReference type="OrthoDB" id="5814434at2759"/>
<dbReference type="FunCoup" id="G0MHM4">
    <property type="interactions" value="1899"/>
</dbReference>
<dbReference type="AlphaFoldDB" id="G0MHM4"/>
<reference evidence="2" key="1">
    <citation type="submission" date="2011-07" db="EMBL/GenBank/DDBJ databases">
        <authorList>
            <consortium name="Caenorhabditis brenneri Sequencing and Analysis Consortium"/>
            <person name="Wilson R.K."/>
        </authorList>
    </citation>
    <scope>NUCLEOTIDE SEQUENCE [LARGE SCALE GENOMIC DNA]</scope>
    <source>
        <strain evidence="2">PB2801</strain>
    </source>
</reference>